<dbReference type="AlphaFoldDB" id="A0A1E7EYW5"/>
<reference evidence="3 4" key="1">
    <citation type="submission" date="2016-09" db="EMBL/GenBank/DDBJ databases">
        <title>Extensive genetic diversity and differential bi-allelic expression allows diatom success in the polar Southern Ocean.</title>
        <authorList>
            <consortium name="DOE Joint Genome Institute"/>
            <person name="Mock T."/>
            <person name="Otillar R.P."/>
            <person name="Strauss J."/>
            <person name="Dupont C."/>
            <person name="Frickenhaus S."/>
            <person name="Maumus F."/>
            <person name="Mcmullan M."/>
            <person name="Sanges R."/>
            <person name="Schmutz J."/>
            <person name="Toseland A."/>
            <person name="Valas R."/>
            <person name="Veluchamy A."/>
            <person name="Ward B.J."/>
            <person name="Allen A."/>
            <person name="Barry K."/>
            <person name="Falciatore A."/>
            <person name="Ferrante M."/>
            <person name="Fortunato A.E."/>
            <person name="Gloeckner G."/>
            <person name="Gruber A."/>
            <person name="Hipkin R."/>
            <person name="Janech M."/>
            <person name="Kroth P."/>
            <person name="Leese F."/>
            <person name="Lindquist E."/>
            <person name="Lyon B.R."/>
            <person name="Martin J."/>
            <person name="Mayer C."/>
            <person name="Parker M."/>
            <person name="Quesneville H."/>
            <person name="Raymond J."/>
            <person name="Uhlig C."/>
            <person name="Valentin K.U."/>
            <person name="Worden A.Z."/>
            <person name="Armbrust E.V."/>
            <person name="Bowler C."/>
            <person name="Green B."/>
            <person name="Moulton V."/>
            <person name="Van Oosterhout C."/>
            <person name="Grigoriev I."/>
        </authorList>
    </citation>
    <scope>NUCLEOTIDE SEQUENCE [LARGE SCALE GENOMIC DNA]</scope>
    <source>
        <strain evidence="3 4">CCMP1102</strain>
    </source>
</reference>
<keyword evidence="4" id="KW-1185">Reference proteome</keyword>
<dbReference type="InterPro" id="IPR046341">
    <property type="entry name" value="SET_dom_sf"/>
</dbReference>
<evidence type="ECO:0000256" key="1">
    <source>
        <dbReference type="SAM" id="MobiDB-lite"/>
    </source>
</evidence>
<feature type="region of interest" description="Disordered" evidence="1">
    <location>
        <begin position="1"/>
        <end position="33"/>
    </location>
</feature>
<sequence length="167" mass="18866">MYRWASSSSSKGSGSESESGGPSRSSSWDPQTDKTLKMTINEIAIESNKESTHRLLSMEIIALRDIKPGEEIFIDYGKEWENAWLEHVKTWNSNDITDTDSSIPSITEYELNQQKDIPVSLWFGGNNRAKHLRNDKPATSLNGRYQAMCWILSSAESKSSTLLENIF</sequence>
<dbReference type="EMBL" id="KV784369">
    <property type="protein sequence ID" value="OEU11016.1"/>
    <property type="molecule type" value="Genomic_DNA"/>
</dbReference>
<name>A0A1E7EYW5_9STRA</name>
<protein>
    <recommendedName>
        <fullName evidence="2">SET domain-containing protein</fullName>
    </recommendedName>
</protein>
<organism evidence="3 4">
    <name type="scientific">Fragilariopsis cylindrus CCMP1102</name>
    <dbReference type="NCBI Taxonomy" id="635003"/>
    <lineage>
        <taxon>Eukaryota</taxon>
        <taxon>Sar</taxon>
        <taxon>Stramenopiles</taxon>
        <taxon>Ochrophyta</taxon>
        <taxon>Bacillariophyta</taxon>
        <taxon>Bacillariophyceae</taxon>
        <taxon>Bacillariophycidae</taxon>
        <taxon>Bacillariales</taxon>
        <taxon>Bacillariaceae</taxon>
        <taxon>Fragilariopsis</taxon>
    </lineage>
</organism>
<dbReference type="InterPro" id="IPR001214">
    <property type="entry name" value="SET_dom"/>
</dbReference>
<evidence type="ECO:0000313" key="3">
    <source>
        <dbReference type="EMBL" id="OEU11016.1"/>
    </source>
</evidence>
<dbReference type="OrthoDB" id="53900at2759"/>
<dbReference type="Pfam" id="PF00856">
    <property type="entry name" value="SET"/>
    <property type="match status" value="1"/>
</dbReference>
<proteinExistence type="predicted"/>
<dbReference type="Proteomes" id="UP000095751">
    <property type="component" value="Unassembled WGS sequence"/>
</dbReference>
<gene>
    <name evidence="3" type="ORF">FRACYDRAFT_246118</name>
</gene>
<evidence type="ECO:0000259" key="2">
    <source>
        <dbReference type="Pfam" id="PF00856"/>
    </source>
</evidence>
<dbReference type="SUPFAM" id="SSF82199">
    <property type="entry name" value="SET domain"/>
    <property type="match status" value="1"/>
</dbReference>
<feature type="domain" description="SET" evidence="2">
    <location>
        <begin position="53"/>
        <end position="77"/>
    </location>
</feature>
<dbReference type="InParanoid" id="A0A1E7EYW5"/>
<accession>A0A1E7EYW5</accession>
<dbReference type="Gene3D" id="2.170.270.10">
    <property type="entry name" value="SET domain"/>
    <property type="match status" value="1"/>
</dbReference>
<feature type="compositionally biased region" description="Low complexity" evidence="1">
    <location>
        <begin position="1"/>
        <end position="27"/>
    </location>
</feature>
<dbReference type="KEGG" id="fcy:FRACYDRAFT_246118"/>
<evidence type="ECO:0000313" key="4">
    <source>
        <dbReference type="Proteomes" id="UP000095751"/>
    </source>
</evidence>